<dbReference type="InterPro" id="IPR040079">
    <property type="entry name" value="Glutathione_S-Trfase"/>
</dbReference>
<evidence type="ECO:0000313" key="3">
    <source>
        <dbReference type="Proteomes" id="UP000230002"/>
    </source>
</evidence>
<feature type="domain" description="GST N-terminal" evidence="1">
    <location>
        <begin position="6"/>
        <end position="97"/>
    </location>
</feature>
<dbReference type="OrthoDB" id="202840at2759"/>
<dbReference type="InterPro" id="IPR036282">
    <property type="entry name" value="Glutathione-S-Trfase_C_sf"/>
</dbReference>
<sequence length="256" mass="28430">MSPQVGQITLYNNHAVFWCHRVRIALAQAGAEYTLYNVDLDNKPEWFNEKVNAAGKVPTLAYGGSQTLPEDPSPESAKLTESTVIVEFIADLFPAARLLPADPVLRARARHFVHHFDAKVAMPLLGFLAVGQSTGSCIDALEGLQALLPEHNEHEHEDGQRQLERSGPGFAFGEPSVADIAVAPFLITGIVLLENDIGAYTSEEGQRALEEIRSPRLARLRAYVEFLREWPAFKDTFDKATTLAAWRKAPRMRKRT</sequence>
<gene>
    <name evidence="2" type="ORF">GSI_12374</name>
</gene>
<dbReference type="EMBL" id="AYKW01000046">
    <property type="protein sequence ID" value="PIL25566.1"/>
    <property type="molecule type" value="Genomic_DNA"/>
</dbReference>
<name>A0A2G8RVL4_9APHY</name>
<dbReference type="STRING" id="1077348.A0A2G8RVL4"/>
<evidence type="ECO:0000313" key="2">
    <source>
        <dbReference type="EMBL" id="PIL25566.1"/>
    </source>
</evidence>
<dbReference type="Gene3D" id="1.20.1050.10">
    <property type="match status" value="1"/>
</dbReference>
<dbReference type="GO" id="GO:0005737">
    <property type="term" value="C:cytoplasm"/>
    <property type="evidence" value="ECO:0007669"/>
    <property type="project" value="TreeGrafter"/>
</dbReference>
<dbReference type="Pfam" id="PF13409">
    <property type="entry name" value="GST_N_2"/>
    <property type="match status" value="1"/>
</dbReference>
<evidence type="ECO:0000259" key="1">
    <source>
        <dbReference type="PROSITE" id="PS50404"/>
    </source>
</evidence>
<accession>A0A2G8RVL4</accession>
<dbReference type="PANTHER" id="PTHR43968">
    <property type="match status" value="1"/>
</dbReference>
<dbReference type="CDD" id="cd00570">
    <property type="entry name" value="GST_N_family"/>
    <property type="match status" value="1"/>
</dbReference>
<dbReference type="SUPFAM" id="SSF47616">
    <property type="entry name" value="GST C-terminal domain-like"/>
    <property type="match status" value="1"/>
</dbReference>
<dbReference type="SFLD" id="SFLDG00358">
    <property type="entry name" value="Main_(cytGST)"/>
    <property type="match status" value="1"/>
</dbReference>
<keyword evidence="3" id="KW-1185">Reference proteome</keyword>
<dbReference type="Gene3D" id="3.40.30.10">
    <property type="entry name" value="Glutaredoxin"/>
    <property type="match status" value="1"/>
</dbReference>
<dbReference type="AlphaFoldDB" id="A0A2G8RVL4"/>
<dbReference type="SUPFAM" id="SSF52833">
    <property type="entry name" value="Thioredoxin-like"/>
    <property type="match status" value="1"/>
</dbReference>
<comment type="caution">
    <text evidence="2">The sequence shown here is derived from an EMBL/GenBank/DDBJ whole genome shotgun (WGS) entry which is preliminary data.</text>
</comment>
<proteinExistence type="predicted"/>
<organism evidence="2 3">
    <name type="scientific">Ganoderma sinense ZZ0214-1</name>
    <dbReference type="NCBI Taxonomy" id="1077348"/>
    <lineage>
        <taxon>Eukaryota</taxon>
        <taxon>Fungi</taxon>
        <taxon>Dikarya</taxon>
        <taxon>Basidiomycota</taxon>
        <taxon>Agaricomycotina</taxon>
        <taxon>Agaricomycetes</taxon>
        <taxon>Polyporales</taxon>
        <taxon>Polyporaceae</taxon>
        <taxon>Ganoderma</taxon>
    </lineage>
</organism>
<dbReference type="PANTHER" id="PTHR43968:SF6">
    <property type="entry name" value="GLUTATHIONE S-TRANSFERASE OMEGA"/>
    <property type="match status" value="1"/>
</dbReference>
<dbReference type="InterPro" id="IPR036249">
    <property type="entry name" value="Thioredoxin-like_sf"/>
</dbReference>
<dbReference type="SFLD" id="SFLDS00019">
    <property type="entry name" value="Glutathione_Transferase_(cytos"/>
    <property type="match status" value="1"/>
</dbReference>
<dbReference type="InterPro" id="IPR004045">
    <property type="entry name" value="Glutathione_S-Trfase_N"/>
</dbReference>
<protein>
    <submittedName>
        <fullName evidence="2">Transporter</fullName>
    </submittedName>
</protein>
<dbReference type="PROSITE" id="PS50404">
    <property type="entry name" value="GST_NTER"/>
    <property type="match status" value="1"/>
</dbReference>
<dbReference type="Proteomes" id="UP000230002">
    <property type="component" value="Unassembled WGS sequence"/>
</dbReference>
<reference evidence="2 3" key="1">
    <citation type="journal article" date="2015" name="Sci. Rep.">
        <title>Chromosome-level genome map provides insights into diverse defense mechanisms in the medicinal fungus Ganoderma sinense.</title>
        <authorList>
            <person name="Zhu Y."/>
            <person name="Xu J."/>
            <person name="Sun C."/>
            <person name="Zhou S."/>
            <person name="Xu H."/>
            <person name="Nelson D.R."/>
            <person name="Qian J."/>
            <person name="Song J."/>
            <person name="Luo H."/>
            <person name="Xiang L."/>
            <person name="Li Y."/>
            <person name="Xu Z."/>
            <person name="Ji A."/>
            <person name="Wang L."/>
            <person name="Lu S."/>
            <person name="Hayward A."/>
            <person name="Sun W."/>
            <person name="Li X."/>
            <person name="Schwartz D.C."/>
            <person name="Wang Y."/>
            <person name="Chen S."/>
        </authorList>
    </citation>
    <scope>NUCLEOTIDE SEQUENCE [LARGE SCALE GENOMIC DNA]</scope>
    <source>
        <strain evidence="2 3">ZZ0214-1</strain>
    </source>
</reference>
<dbReference type="InterPro" id="IPR050983">
    <property type="entry name" value="GST_Omega/HSP26"/>
</dbReference>